<name>A0A369JFL3_HYPMA</name>
<dbReference type="InterPro" id="IPR002889">
    <property type="entry name" value="WSC_carb-bd"/>
</dbReference>
<dbReference type="AlphaFoldDB" id="A0A369JFL3"/>
<evidence type="ECO:0000259" key="7">
    <source>
        <dbReference type="PROSITE" id="PS51212"/>
    </source>
</evidence>
<protein>
    <recommendedName>
        <fullName evidence="7">WSC domain-containing protein</fullName>
    </recommendedName>
</protein>
<dbReference type="SMART" id="SM00321">
    <property type="entry name" value="WSC"/>
    <property type="match status" value="1"/>
</dbReference>
<dbReference type="InParanoid" id="A0A369JFL3"/>
<dbReference type="Pfam" id="PF01822">
    <property type="entry name" value="WSC"/>
    <property type="match status" value="1"/>
</dbReference>
<comment type="caution">
    <text evidence="8">The sequence shown here is derived from an EMBL/GenBank/DDBJ whole genome shotgun (WGS) entry which is preliminary data.</text>
</comment>
<evidence type="ECO:0000313" key="8">
    <source>
        <dbReference type="EMBL" id="RDB19387.1"/>
    </source>
</evidence>
<keyword evidence="3" id="KW-0732">Signal</keyword>
<evidence type="ECO:0000256" key="6">
    <source>
        <dbReference type="ARBA" id="ARBA00023180"/>
    </source>
</evidence>
<evidence type="ECO:0000256" key="2">
    <source>
        <dbReference type="ARBA" id="ARBA00022692"/>
    </source>
</evidence>
<keyword evidence="2" id="KW-0812">Transmembrane</keyword>
<evidence type="ECO:0000256" key="4">
    <source>
        <dbReference type="ARBA" id="ARBA00022989"/>
    </source>
</evidence>
<keyword evidence="6" id="KW-0325">Glycoprotein</keyword>
<dbReference type="PANTHER" id="PTHR24269:SF16">
    <property type="entry name" value="PROTEIN SLG1"/>
    <property type="match status" value="1"/>
</dbReference>
<proteinExistence type="predicted"/>
<dbReference type="GO" id="GO:0005886">
    <property type="term" value="C:plasma membrane"/>
    <property type="evidence" value="ECO:0007669"/>
    <property type="project" value="TreeGrafter"/>
</dbReference>
<evidence type="ECO:0000313" key="9">
    <source>
        <dbReference type="Proteomes" id="UP000076154"/>
    </source>
</evidence>
<keyword evidence="5" id="KW-0472">Membrane</keyword>
<organism evidence="8 9">
    <name type="scientific">Hypsizygus marmoreus</name>
    <name type="common">White beech mushroom</name>
    <name type="synonym">Agaricus marmoreus</name>
    <dbReference type="NCBI Taxonomy" id="39966"/>
    <lineage>
        <taxon>Eukaryota</taxon>
        <taxon>Fungi</taxon>
        <taxon>Dikarya</taxon>
        <taxon>Basidiomycota</taxon>
        <taxon>Agaricomycotina</taxon>
        <taxon>Agaricomycetes</taxon>
        <taxon>Agaricomycetidae</taxon>
        <taxon>Agaricales</taxon>
        <taxon>Tricholomatineae</taxon>
        <taxon>Lyophyllaceae</taxon>
        <taxon>Hypsizygus</taxon>
    </lineage>
</organism>
<keyword evidence="9" id="KW-1185">Reference proteome</keyword>
<comment type="subcellular location">
    <subcellularLocation>
        <location evidence="1">Membrane</location>
        <topology evidence="1">Single-pass membrane protein</topology>
    </subcellularLocation>
</comment>
<dbReference type="STRING" id="39966.A0A369JFL3"/>
<dbReference type="PROSITE" id="PS51212">
    <property type="entry name" value="WSC"/>
    <property type="match status" value="1"/>
</dbReference>
<evidence type="ECO:0000256" key="3">
    <source>
        <dbReference type="ARBA" id="ARBA00022729"/>
    </source>
</evidence>
<dbReference type="EMBL" id="LUEZ02000080">
    <property type="protein sequence ID" value="RDB19387.1"/>
    <property type="molecule type" value="Genomic_DNA"/>
</dbReference>
<feature type="domain" description="WSC" evidence="7">
    <location>
        <begin position="119"/>
        <end position="213"/>
    </location>
</feature>
<keyword evidence="4" id="KW-1133">Transmembrane helix</keyword>
<gene>
    <name evidence="8" type="ORF">Hypma_013560</name>
</gene>
<dbReference type="InterPro" id="IPR051836">
    <property type="entry name" value="Kremen_rcpt"/>
</dbReference>
<dbReference type="Proteomes" id="UP000076154">
    <property type="component" value="Unassembled WGS sequence"/>
</dbReference>
<evidence type="ECO:0000256" key="1">
    <source>
        <dbReference type="ARBA" id="ARBA00004167"/>
    </source>
</evidence>
<dbReference type="OrthoDB" id="5985073at2759"/>
<evidence type="ECO:0000256" key="5">
    <source>
        <dbReference type="ARBA" id="ARBA00023136"/>
    </source>
</evidence>
<reference evidence="8" key="1">
    <citation type="submission" date="2018-04" db="EMBL/GenBank/DDBJ databases">
        <title>Whole genome sequencing of Hypsizygus marmoreus.</title>
        <authorList>
            <person name="Choi I.-G."/>
            <person name="Min B."/>
            <person name="Kim J.-G."/>
            <person name="Kim S."/>
            <person name="Oh Y.-L."/>
            <person name="Kong W.-S."/>
            <person name="Park H."/>
            <person name="Jeong J."/>
            <person name="Song E.-S."/>
        </authorList>
    </citation>
    <scope>NUCLEOTIDE SEQUENCE [LARGE SCALE GENOMIC DNA]</scope>
    <source>
        <strain evidence="8">51987-8</strain>
    </source>
</reference>
<sequence>MTIESCISFCDGQGFNYAGAEFSSMDALFSLDRVIQFSPIPVRGTTTISERFVSESDQSVYWNHCDSTIQVPGQPAALSDCNFGCSGNSTESCGSSGRMNLLYNGKPGPSLVPSVADGSWLLQGCYTDIINQRTLDVPVNIPSGVTAESCTAACQSLGGYTYAGMENGVECWCDNTINPPTQHVSDNDCRMVCSASHSQYCGNQNRIAVYRFTESGDPGGPKACLSTDVANFTLRAAYKNTPTNGPASVPLKIVLTELVPNIVWGVLSACSTCCSEWPYFSLQNSVFFPQSPSNPTLHASSIGPGDGESLSFVSSNPAFPGTQSYCTMEDTSAAVGSPAVLAFGGKTDAFSLCRNSTANDRLDVVFSPVTGHPHYSLDNCSPVTIQVIIG</sequence>
<accession>A0A369JFL3</accession>
<dbReference type="PANTHER" id="PTHR24269">
    <property type="entry name" value="KREMEN PROTEIN"/>
    <property type="match status" value="1"/>
</dbReference>